<sequence>MRNIRIKLEYDGTEYHGWQKQPHDVTIQEKIEEAVFKVTGEKVEVIGCSRTDSGVHAKEYIANFHVGDRVPVFKFRGALNYMLPNDIVVLEAEEVDEDFHARYDSKGKTYSYTILNRYMPSAIERNLVYHVKYKLDVDKMKEACKYFIGKHDFAAFKTQGASVKTSVRTVSELRIETYGEHIKFYISADGFLYNMVRIIAGTLVMVGSGKIEPQQVKEIIDSKDRRRAGHCAPACGLCLEKVFY</sequence>
<evidence type="ECO:0000256" key="5">
    <source>
        <dbReference type="PIRSR" id="PIRSR001430-1"/>
    </source>
</evidence>
<comment type="caution">
    <text evidence="9">The sequence shown here is derived from an EMBL/GenBank/DDBJ whole genome shotgun (WGS) entry which is preliminary data.</text>
</comment>
<dbReference type="InterPro" id="IPR020103">
    <property type="entry name" value="PsdUridine_synth_cat_dom_sf"/>
</dbReference>
<accession>A0A7X2T120</accession>
<dbReference type="Pfam" id="PF01416">
    <property type="entry name" value="PseudoU_synth_1"/>
    <property type="match status" value="2"/>
</dbReference>
<evidence type="ECO:0000256" key="7">
    <source>
        <dbReference type="RuleBase" id="RU003792"/>
    </source>
</evidence>
<keyword evidence="2 4" id="KW-0819">tRNA processing</keyword>
<dbReference type="EMBL" id="VULX01000002">
    <property type="protein sequence ID" value="MSR90423.1"/>
    <property type="molecule type" value="Genomic_DNA"/>
</dbReference>
<comment type="function">
    <text evidence="4">Formation of pseudouridine at positions 38, 39 and 40 in the anticodon stem and loop of transfer RNAs.</text>
</comment>
<reference evidence="9 10" key="1">
    <citation type="submission" date="2019-08" db="EMBL/GenBank/DDBJ databases">
        <title>In-depth cultivation of the pig gut microbiome towards novel bacterial diversity and tailored functional studies.</title>
        <authorList>
            <person name="Wylensek D."/>
            <person name="Hitch T.C.A."/>
            <person name="Clavel T."/>
        </authorList>
    </citation>
    <scope>NUCLEOTIDE SEQUENCE [LARGE SCALE GENOMIC DNA]</scope>
    <source>
        <strain evidence="9 10">WCA-383-APC-5B</strain>
    </source>
</reference>
<comment type="catalytic activity">
    <reaction evidence="4 7">
        <text>uridine(38/39/40) in tRNA = pseudouridine(38/39/40) in tRNA</text>
        <dbReference type="Rhea" id="RHEA:22376"/>
        <dbReference type="Rhea" id="RHEA-COMP:10085"/>
        <dbReference type="Rhea" id="RHEA-COMP:10087"/>
        <dbReference type="ChEBI" id="CHEBI:65314"/>
        <dbReference type="ChEBI" id="CHEBI:65315"/>
        <dbReference type="EC" id="5.4.99.12"/>
    </reaction>
</comment>
<dbReference type="HAMAP" id="MF_00171">
    <property type="entry name" value="TruA"/>
    <property type="match status" value="1"/>
</dbReference>
<name>A0A7X2T120_9CLOT</name>
<dbReference type="EC" id="5.4.99.12" evidence="4"/>
<dbReference type="AlphaFoldDB" id="A0A7X2T120"/>
<dbReference type="InterPro" id="IPR020095">
    <property type="entry name" value="PsdUridine_synth_TruA_C"/>
</dbReference>
<evidence type="ECO:0000313" key="10">
    <source>
        <dbReference type="Proteomes" id="UP000460287"/>
    </source>
</evidence>
<dbReference type="CDD" id="cd02570">
    <property type="entry name" value="PseudoU_synth_EcTruA"/>
    <property type="match status" value="1"/>
</dbReference>
<dbReference type="GO" id="GO:0031119">
    <property type="term" value="P:tRNA pseudouridine synthesis"/>
    <property type="evidence" value="ECO:0007669"/>
    <property type="project" value="UniProtKB-UniRule"/>
</dbReference>
<evidence type="ECO:0000256" key="1">
    <source>
        <dbReference type="ARBA" id="ARBA00009375"/>
    </source>
</evidence>
<dbReference type="InterPro" id="IPR020097">
    <property type="entry name" value="PsdUridine_synth_TruA_a/b_dom"/>
</dbReference>
<comment type="subunit">
    <text evidence="4">Homodimer.</text>
</comment>
<dbReference type="GO" id="GO:0003723">
    <property type="term" value="F:RNA binding"/>
    <property type="evidence" value="ECO:0007669"/>
    <property type="project" value="InterPro"/>
</dbReference>
<protein>
    <recommendedName>
        <fullName evidence="4">tRNA pseudouridine synthase A</fullName>
        <ecNumber evidence="4">5.4.99.12</ecNumber>
    </recommendedName>
    <alternativeName>
        <fullName evidence="4">tRNA pseudouridine(38-40) synthase</fullName>
    </alternativeName>
    <alternativeName>
        <fullName evidence="4">tRNA pseudouridylate synthase I</fullName>
    </alternativeName>
    <alternativeName>
        <fullName evidence="4">tRNA-uridine isomerase I</fullName>
    </alternativeName>
</protein>
<feature type="binding site" evidence="4 6">
    <location>
        <position position="110"/>
    </location>
    <ligand>
        <name>substrate</name>
    </ligand>
</feature>
<dbReference type="InterPro" id="IPR020094">
    <property type="entry name" value="TruA/RsuA/RluB/E/F_N"/>
</dbReference>
<dbReference type="Gene3D" id="3.30.70.660">
    <property type="entry name" value="Pseudouridine synthase I, catalytic domain, C-terminal subdomain"/>
    <property type="match status" value="1"/>
</dbReference>
<evidence type="ECO:0000256" key="6">
    <source>
        <dbReference type="PIRSR" id="PIRSR001430-2"/>
    </source>
</evidence>
<proteinExistence type="inferred from homology"/>
<dbReference type="FunFam" id="3.30.70.580:FF:000001">
    <property type="entry name" value="tRNA pseudouridine synthase A"/>
    <property type="match status" value="1"/>
</dbReference>
<dbReference type="SUPFAM" id="SSF55120">
    <property type="entry name" value="Pseudouridine synthase"/>
    <property type="match status" value="1"/>
</dbReference>
<dbReference type="PANTHER" id="PTHR11142">
    <property type="entry name" value="PSEUDOURIDYLATE SYNTHASE"/>
    <property type="match status" value="1"/>
</dbReference>
<comment type="caution">
    <text evidence="4">Lacks conserved residue(s) required for the propagation of feature annotation.</text>
</comment>
<evidence type="ECO:0000256" key="2">
    <source>
        <dbReference type="ARBA" id="ARBA00022694"/>
    </source>
</evidence>
<evidence type="ECO:0000256" key="3">
    <source>
        <dbReference type="ARBA" id="ARBA00023235"/>
    </source>
</evidence>
<gene>
    <name evidence="4 9" type="primary">truA</name>
    <name evidence="9" type="ORF">FYJ33_03080</name>
</gene>
<evidence type="ECO:0000313" key="9">
    <source>
        <dbReference type="EMBL" id="MSR90423.1"/>
    </source>
</evidence>
<feature type="domain" description="Pseudouridine synthase I TruA alpha/beta" evidence="8">
    <location>
        <begin position="143"/>
        <end position="244"/>
    </location>
</feature>
<dbReference type="Gene3D" id="3.30.70.580">
    <property type="entry name" value="Pseudouridine synthase I, catalytic domain, N-terminal subdomain"/>
    <property type="match status" value="1"/>
</dbReference>
<keyword evidence="3 4" id="KW-0413">Isomerase</keyword>
<dbReference type="Proteomes" id="UP000460287">
    <property type="component" value="Unassembled WGS sequence"/>
</dbReference>
<evidence type="ECO:0000256" key="4">
    <source>
        <dbReference type="HAMAP-Rule" id="MF_00171"/>
    </source>
</evidence>
<dbReference type="GO" id="GO:0160147">
    <property type="term" value="F:tRNA pseudouridine(38-40) synthase activity"/>
    <property type="evidence" value="ECO:0007669"/>
    <property type="project" value="UniProtKB-EC"/>
</dbReference>
<dbReference type="RefSeq" id="WP_154530308.1">
    <property type="nucleotide sequence ID" value="NZ_JAQXTV010000057.1"/>
</dbReference>
<dbReference type="NCBIfam" id="TIGR00071">
    <property type="entry name" value="hisT_truA"/>
    <property type="match status" value="1"/>
</dbReference>
<feature type="active site" description="Nucleophile" evidence="4 5">
    <location>
        <position position="52"/>
    </location>
</feature>
<feature type="domain" description="Pseudouridine synthase I TruA alpha/beta" evidence="8">
    <location>
        <begin position="9"/>
        <end position="104"/>
    </location>
</feature>
<dbReference type="PIRSF" id="PIRSF001430">
    <property type="entry name" value="tRNA_psdUrid_synth"/>
    <property type="match status" value="1"/>
</dbReference>
<keyword evidence="10" id="KW-1185">Reference proteome</keyword>
<dbReference type="InterPro" id="IPR001406">
    <property type="entry name" value="PsdUridine_synth_TruA"/>
</dbReference>
<evidence type="ECO:0000259" key="8">
    <source>
        <dbReference type="Pfam" id="PF01416"/>
    </source>
</evidence>
<organism evidence="9 10">
    <name type="scientific">Inconstantimicrobium porci</name>
    <dbReference type="NCBI Taxonomy" id="2652291"/>
    <lineage>
        <taxon>Bacteria</taxon>
        <taxon>Bacillati</taxon>
        <taxon>Bacillota</taxon>
        <taxon>Clostridia</taxon>
        <taxon>Eubacteriales</taxon>
        <taxon>Clostridiaceae</taxon>
        <taxon>Inconstantimicrobium</taxon>
    </lineage>
</organism>
<dbReference type="PANTHER" id="PTHR11142:SF0">
    <property type="entry name" value="TRNA PSEUDOURIDINE SYNTHASE-LIKE 1"/>
    <property type="match status" value="1"/>
</dbReference>
<comment type="similarity">
    <text evidence="1 4 7">Belongs to the tRNA pseudouridine synthase TruA family.</text>
</comment>